<dbReference type="Gene3D" id="3.30.565.10">
    <property type="entry name" value="Histidine kinase-like ATPase, C-terminal domain"/>
    <property type="match status" value="2"/>
</dbReference>
<dbReference type="Pfam" id="PF02518">
    <property type="entry name" value="HATPase_c"/>
    <property type="match status" value="2"/>
</dbReference>
<evidence type="ECO:0000259" key="8">
    <source>
        <dbReference type="PROSITE" id="PS50109"/>
    </source>
</evidence>
<protein>
    <recommendedName>
        <fullName evidence="2">histidine kinase</fullName>
        <ecNumber evidence="2">2.7.13.3</ecNumber>
    </recommendedName>
</protein>
<evidence type="ECO:0000256" key="2">
    <source>
        <dbReference type="ARBA" id="ARBA00012438"/>
    </source>
</evidence>
<keyword evidence="6" id="KW-0175">Coiled coil</keyword>
<dbReference type="EMBL" id="QRPE01000002">
    <property type="protein sequence ID" value="RHL96042.1"/>
    <property type="molecule type" value="Genomic_DNA"/>
</dbReference>
<accession>A0A415NEZ1</accession>
<evidence type="ECO:0000256" key="5">
    <source>
        <dbReference type="ARBA" id="ARBA00023012"/>
    </source>
</evidence>
<reference evidence="9 10" key="1">
    <citation type="submission" date="2018-08" db="EMBL/GenBank/DDBJ databases">
        <title>A genome reference for cultivated species of the human gut microbiota.</title>
        <authorList>
            <person name="Zou Y."/>
            <person name="Xue W."/>
            <person name="Luo G."/>
        </authorList>
    </citation>
    <scope>NUCLEOTIDE SEQUENCE [LARGE SCALE GENOMIC DNA]</scope>
    <source>
        <strain evidence="9 10">AF36-16BH</strain>
    </source>
</reference>
<evidence type="ECO:0000256" key="6">
    <source>
        <dbReference type="SAM" id="Coils"/>
    </source>
</evidence>
<dbReference type="InterPro" id="IPR003594">
    <property type="entry name" value="HATPase_dom"/>
</dbReference>
<keyword evidence="4" id="KW-0418">Kinase</keyword>
<keyword evidence="7" id="KW-1133">Transmembrane helix</keyword>
<dbReference type="Pfam" id="PF17139">
    <property type="entry name" value="DUF5112"/>
    <property type="match status" value="1"/>
</dbReference>
<dbReference type="InterPro" id="IPR019734">
    <property type="entry name" value="TPR_rpt"/>
</dbReference>
<dbReference type="RefSeq" id="WP_118422674.1">
    <property type="nucleotide sequence ID" value="NZ_JAJCKC010000002.1"/>
</dbReference>
<dbReference type="Pfam" id="PF17140">
    <property type="entry name" value="DUF5113"/>
    <property type="match status" value="2"/>
</dbReference>
<dbReference type="SMART" id="SM00028">
    <property type="entry name" value="TPR"/>
    <property type="match status" value="3"/>
</dbReference>
<dbReference type="InterPro" id="IPR005467">
    <property type="entry name" value="His_kinase_dom"/>
</dbReference>
<comment type="catalytic activity">
    <reaction evidence="1">
        <text>ATP + protein L-histidine = ADP + protein N-phospho-L-histidine.</text>
        <dbReference type="EC" id="2.7.13.3"/>
    </reaction>
</comment>
<proteinExistence type="predicted"/>
<feature type="domain" description="Histidine kinase" evidence="8">
    <location>
        <begin position="574"/>
        <end position="808"/>
    </location>
</feature>
<evidence type="ECO:0000256" key="3">
    <source>
        <dbReference type="ARBA" id="ARBA00022679"/>
    </source>
</evidence>
<sequence>MVMISCVGTAPTKEVHLIDSLNQVAYSYRYKDLDSSCHAATQAYEKVNMYSQGKAEASNNLGFCAFMRMDFEKAEKFHKDVYSLTKNELELLVADIGLMKIYQRTAMNKEFYDYRNSALRRMKRIGEDNKLFVDKHERLRLNYARSEFYIVSAVYYYYLQQRPEAVASINEIYPQEELAADTNQLLYYHYIKGSAALCDGETADERRLREFDELYTTWKMASRGGYLYFEGNGVQGLANLMASPDNYDFFQVRRSHALKQFDVPVDSLLPMRLGQLALKKFKQYNDVYQIAGAYVSIGKYLNAHDNYAEALDTLTLALECVNSHHRRFYDCHDSLDWLKTYDMRDTISSEKAWIERKLRTVPEWISRIREQLSVTYAGLEMKQHSDYNRNIYLDILEDTRQDKELESRYQALESEARQLNILLFFVIVGFILVVLFFWIFNKRSKERNHVHLHRLRQMLDICQKITASIPTDAQTEEEIVDAILSAVQTDIEELFSVKDIRIEDGQLVLPKRLTKDEKAILHVIAPYITWALDNGMTSISLGDERRRLEKERYVYEQHIAGNKRQNLIKKACMAIVNGIHPYIDRIINEVHKLTEKGFIHDEHIKAEKYQYMDELVTTINEYNDILALWIKMKQGSLSLNIETFGLNELFDLIRKGGRAFEMKQQQLEVTPTDTCVKADKALTLFMINTLAENARKYTPKGGKVKVYANPTEEYVEISVEDTGYGLSEEDVSRIVGEKLYNSQEIGIQDAADREELLKNKGSGFGLMNCKGIIEKYRKTNEVFRVCLFNVESTLGKGSRFYFRLPTGVRKTLMVFLCIFFSIGMSSCNKAVEEAVMQPDEIYTQTAQDSLSLAAENEFEALLNEASDYANDAYYSNVEGNFEQALEYVDSAMSCLNAHYKRYAQEPQRYMSLRGEGEPGELSWWNDLFNSDFHVILDIRNEAAVAFLALKQWDAYSYNNAAYTTLYKLLGEDQSLEEYCRQLERSTNNKMVGVILFIGLIAMLLLGYYILYIRKRLVNRWNLEQVLEINKQIFAASLIQVPETEEALQREEDTLKAIPQRIVDEGFDAVNELLNIDRLGIAVYNETTHQLEYASNSIENELSSAGDNGTSTAEDELWKEVVQRCFEQHTQLSAPGFEALPLVVDAAGDSRCVGVLYLERQESVDQETAHLLLELIARYIAIVVFNAVVKLATKYRDIEAAHEEAHRASWEDGMLHVQNMVLDNCLSTIKHETIYYPNKIKQLIGKLRSGILSETEEKETVSAISELIEYYKGIFTILSSCASRQLEEVAFRRGIISVAELFALAEKYFRKANKGKEFAVSFSTRAIDERVVGDFIQLRFLLENLIDEALSVPLDGEIHLVAAVDGEYIRFLFTDTRRTKTREELNQLFYPNLERMTATGEKGELRGTEYLVCKQIIRDHDEFAGKRGCRINAEPAENGGFTVYFTIPRRK</sequence>
<name>A0A415NEZ1_9BACE</name>
<dbReference type="Proteomes" id="UP000285013">
    <property type="component" value="Unassembled WGS sequence"/>
</dbReference>
<feature type="transmembrane region" description="Helical" evidence="7">
    <location>
        <begin position="421"/>
        <end position="440"/>
    </location>
</feature>
<dbReference type="GO" id="GO:0004673">
    <property type="term" value="F:protein histidine kinase activity"/>
    <property type="evidence" value="ECO:0007669"/>
    <property type="project" value="UniProtKB-EC"/>
</dbReference>
<dbReference type="PANTHER" id="PTHR43711">
    <property type="entry name" value="TWO-COMPONENT HISTIDINE KINASE"/>
    <property type="match status" value="1"/>
</dbReference>
<evidence type="ECO:0000313" key="10">
    <source>
        <dbReference type="Proteomes" id="UP000285013"/>
    </source>
</evidence>
<evidence type="ECO:0000256" key="4">
    <source>
        <dbReference type="ARBA" id="ARBA00022777"/>
    </source>
</evidence>
<keyword evidence="5" id="KW-0902">Two-component regulatory system</keyword>
<dbReference type="PANTHER" id="PTHR43711:SF31">
    <property type="entry name" value="HISTIDINE KINASE"/>
    <property type="match status" value="1"/>
</dbReference>
<comment type="caution">
    <text evidence="9">The sequence shown here is derived from an EMBL/GenBank/DDBJ whole genome shotgun (WGS) entry which is preliminary data.</text>
</comment>
<dbReference type="SMART" id="SM00387">
    <property type="entry name" value="HATPase_c"/>
    <property type="match status" value="1"/>
</dbReference>
<dbReference type="InterPro" id="IPR050736">
    <property type="entry name" value="Sensor_HK_Regulatory"/>
</dbReference>
<dbReference type="InterPro" id="IPR033406">
    <property type="entry name" value="DUF5113"/>
</dbReference>
<dbReference type="InterPro" id="IPR036890">
    <property type="entry name" value="HATPase_C_sf"/>
</dbReference>
<keyword evidence="7" id="KW-0472">Membrane</keyword>
<dbReference type="InterPro" id="IPR033405">
    <property type="entry name" value="DUF5112"/>
</dbReference>
<dbReference type="EC" id="2.7.13.3" evidence="2"/>
<feature type="coiled-coil region" evidence="6">
    <location>
        <begin position="395"/>
        <end position="422"/>
    </location>
</feature>
<dbReference type="SUPFAM" id="SSF55874">
    <property type="entry name" value="ATPase domain of HSP90 chaperone/DNA topoisomerase II/histidine kinase"/>
    <property type="match status" value="2"/>
</dbReference>
<evidence type="ECO:0000256" key="1">
    <source>
        <dbReference type="ARBA" id="ARBA00000085"/>
    </source>
</evidence>
<gene>
    <name evidence="9" type="ORF">DWZ95_02715</name>
</gene>
<evidence type="ECO:0000313" key="9">
    <source>
        <dbReference type="EMBL" id="RHL96042.1"/>
    </source>
</evidence>
<keyword evidence="7" id="KW-0812">Transmembrane</keyword>
<dbReference type="PROSITE" id="PS50109">
    <property type="entry name" value="HIS_KIN"/>
    <property type="match status" value="1"/>
</dbReference>
<keyword evidence="3" id="KW-0808">Transferase</keyword>
<organism evidence="9 10">
    <name type="scientific">Bacteroides intestinalis</name>
    <dbReference type="NCBI Taxonomy" id="329854"/>
    <lineage>
        <taxon>Bacteria</taxon>
        <taxon>Pseudomonadati</taxon>
        <taxon>Bacteroidota</taxon>
        <taxon>Bacteroidia</taxon>
        <taxon>Bacteroidales</taxon>
        <taxon>Bacteroidaceae</taxon>
        <taxon>Bacteroides</taxon>
    </lineage>
</organism>
<dbReference type="GO" id="GO:0000160">
    <property type="term" value="P:phosphorelay signal transduction system"/>
    <property type="evidence" value="ECO:0007669"/>
    <property type="project" value="UniProtKB-KW"/>
</dbReference>
<evidence type="ECO:0000256" key="7">
    <source>
        <dbReference type="SAM" id="Phobius"/>
    </source>
</evidence>
<feature type="transmembrane region" description="Helical" evidence="7">
    <location>
        <begin position="990"/>
        <end position="1010"/>
    </location>
</feature>